<name>A0A376BTA6_9NEIS</name>
<evidence type="ECO:0008006" key="4">
    <source>
        <dbReference type="Google" id="ProtNLM"/>
    </source>
</evidence>
<dbReference type="RefSeq" id="WP_034296186.1">
    <property type="nucleotide sequence ID" value="NZ_CP091519.2"/>
</dbReference>
<evidence type="ECO:0000313" key="3">
    <source>
        <dbReference type="Proteomes" id="UP000254209"/>
    </source>
</evidence>
<dbReference type="OrthoDB" id="8613869at2"/>
<accession>A0A376BTA6</accession>
<organism evidence="2 3">
    <name type="scientific">Alysiella crassa</name>
    <dbReference type="NCBI Taxonomy" id="153491"/>
    <lineage>
        <taxon>Bacteria</taxon>
        <taxon>Pseudomonadati</taxon>
        <taxon>Pseudomonadota</taxon>
        <taxon>Betaproteobacteria</taxon>
        <taxon>Neisseriales</taxon>
        <taxon>Neisseriaceae</taxon>
        <taxon>Alysiella</taxon>
    </lineage>
</organism>
<proteinExistence type="predicted"/>
<dbReference type="STRING" id="1120980.GCA_000745955_00022"/>
<keyword evidence="3" id="KW-1185">Reference proteome</keyword>
<gene>
    <name evidence="2" type="ORF">NCTC10283_01766</name>
</gene>
<dbReference type="EMBL" id="UFSO01000003">
    <property type="protein sequence ID" value="SSY80212.1"/>
    <property type="molecule type" value="Genomic_DNA"/>
</dbReference>
<dbReference type="AlphaFoldDB" id="A0A376BTA6"/>
<protein>
    <recommendedName>
        <fullName evidence="4">Cell division protein</fullName>
    </recommendedName>
</protein>
<feature type="compositionally biased region" description="Basic and acidic residues" evidence="1">
    <location>
        <begin position="103"/>
        <end position="112"/>
    </location>
</feature>
<dbReference type="Proteomes" id="UP000254209">
    <property type="component" value="Unassembled WGS sequence"/>
</dbReference>
<reference evidence="2 3" key="1">
    <citation type="submission" date="2018-06" db="EMBL/GenBank/DDBJ databases">
        <authorList>
            <consortium name="Pathogen Informatics"/>
            <person name="Doyle S."/>
        </authorList>
    </citation>
    <scope>NUCLEOTIDE SEQUENCE [LARGE SCALE GENOMIC DNA]</scope>
    <source>
        <strain evidence="2 3">NCTC10283</strain>
    </source>
</reference>
<feature type="region of interest" description="Disordered" evidence="1">
    <location>
        <begin position="84"/>
        <end position="133"/>
    </location>
</feature>
<evidence type="ECO:0000256" key="1">
    <source>
        <dbReference type="SAM" id="MobiDB-lite"/>
    </source>
</evidence>
<evidence type="ECO:0000313" key="2">
    <source>
        <dbReference type="EMBL" id="SSY80212.1"/>
    </source>
</evidence>
<sequence length="206" mass="22250">MKHLFWILVFLNLLVFGGMIASKMLKQHMPAEARVQQVTPPPTIIIQSSDLVKAVTKSASEAAASAASGAAAPAVAATGNKAIAAQPKREENKNNNKNNNNDKQARREEPRRAPVVASGDQNTGTPRAKYKECSARVSMPEDDFHRIKGLLGRYPHAASRQVVDNGNGDSTARMNVVFMQVSDQEASAIQGIVGRYGQLNRSACNR</sequence>